<reference evidence="5 6" key="1">
    <citation type="submission" date="2018-08" db="EMBL/GenBank/DDBJ databases">
        <title>A genome reference for cultivated species of the human gut microbiota.</title>
        <authorList>
            <person name="Zou Y."/>
            <person name="Xue W."/>
            <person name="Luo G."/>
        </authorList>
    </citation>
    <scope>NUCLEOTIDE SEQUENCE [LARGE SCALE GENOMIC DNA]</scope>
    <source>
        <strain evidence="5 6">OM06-4</strain>
    </source>
</reference>
<dbReference type="Pfam" id="PF01740">
    <property type="entry name" value="STAS"/>
    <property type="match status" value="1"/>
</dbReference>
<comment type="caution">
    <text evidence="5">The sequence shown here is derived from an EMBL/GenBank/DDBJ whole genome shotgun (WGS) entry which is preliminary data.</text>
</comment>
<dbReference type="AlphaFoldDB" id="A0A3E3AL08"/>
<dbReference type="SUPFAM" id="SSF52091">
    <property type="entry name" value="SpoIIaa-like"/>
    <property type="match status" value="1"/>
</dbReference>
<dbReference type="Proteomes" id="UP001211987">
    <property type="component" value="Unassembled WGS sequence"/>
</dbReference>
<dbReference type="InterPro" id="IPR003658">
    <property type="entry name" value="Anti-sigma_ant"/>
</dbReference>
<protein>
    <recommendedName>
        <fullName evidence="2">Anti-sigma factor antagonist</fullName>
    </recommendedName>
</protein>
<evidence type="ECO:0000256" key="2">
    <source>
        <dbReference type="RuleBase" id="RU003749"/>
    </source>
</evidence>
<organism evidence="5 6">
    <name type="scientific">Thomasclavelia ramosa</name>
    <dbReference type="NCBI Taxonomy" id="1547"/>
    <lineage>
        <taxon>Bacteria</taxon>
        <taxon>Bacillati</taxon>
        <taxon>Bacillota</taxon>
        <taxon>Erysipelotrichia</taxon>
        <taxon>Erysipelotrichales</taxon>
        <taxon>Coprobacillaceae</taxon>
        <taxon>Thomasclavelia</taxon>
    </lineage>
</organism>
<evidence type="ECO:0000313" key="5">
    <source>
        <dbReference type="EMBL" id="RGD87053.1"/>
    </source>
</evidence>
<comment type="similarity">
    <text evidence="1 2">Belongs to the anti-sigma-factor antagonist family.</text>
</comment>
<evidence type="ECO:0000259" key="3">
    <source>
        <dbReference type="PROSITE" id="PS50801"/>
    </source>
</evidence>
<dbReference type="PANTHER" id="PTHR33495:SF2">
    <property type="entry name" value="ANTI-SIGMA FACTOR ANTAGONIST TM_1081-RELATED"/>
    <property type="match status" value="1"/>
</dbReference>
<feature type="domain" description="STAS" evidence="3">
    <location>
        <begin position="3"/>
        <end position="107"/>
    </location>
</feature>
<sequence length="107" mass="12384">MENKIEYKILDDKVIVYFYGELSCSNVVKYRSLLNSILDKGNGPVYFDFLHTNFIDSSGIGLVLGRYNQLKLDDRQLYLANLSKTSYKVFELSGMFDLMEYVEEVKG</sequence>
<proteinExistence type="inferred from homology"/>
<dbReference type="EMBL" id="JAQLKE010000001">
    <property type="protein sequence ID" value="MDB7082386.1"/>
    <property type="molecule type" value="Genomic_DNA"/>
</dbReference>
<evidence type="ECO:0000313" key="6">
    <source>
        <dbReference type="Proteomes" id="UP000261032"/>
    </source>
</evidence>
<reference evidence="4" key="2">
    <citation type="submission" date="2023-01" db="EMBL/GenBank/DDBJ databases">
        <title>Human gut microbiome strain richness.</title>
        <authorList>
            <person name="Chen-Liaw A."/>
        </authorList>
    </citation>
    <scope>NUCLEOTIDE SEQUENCE</scope>
    <source>
        <strain evidence="4">1001217st2_G6_1001217B_191108</strain>
    </source>
</reference>
<dbReference type="PROSITE" id="PS50801">
    <property type="entry name" value="STAS"/>
    <property type="match status" value="1"/>
</dbReference>
<dbReference type="GeneID" id="64195212"/>
<dbReference type="EMBL" id="QUSL01000002">
    <property type="protein sequence ID" value="RGD87053.1"/>
    <property type="molecule type" value="Genomic_DNA"/>
</dbReference>
<accession>A0A3E3AL08</accession>
<dbReference type="CDD" id="cd07043">
    <property type="entry name" value="STAS_anti-anti-sigma_factors"/>
    <property type="match status" value="1"/>
</dbReference>
<gene>
    <name evidence="5" type="ORF">DXB93_02495</name>
    <name evidence="4" type="ORF">PM738_01110</name>
</gene>
<dbReference type="InterPro" id="IPR036513">
    <property type="entry name" value="STAS_dom_sf"/>
</dbReference>
<dbReference type="Proteomes" id="UP000261032">
    <property type="component" value="Unassembled WGS sequence"/>
</dbReference>
<dbReference type="RefSeq" id="WP_003536476.1">
    <property type="nucleotide sequence ID" value="NZ_AP031443.1"/>
</dbReference>
<evidence type="ECO:0000256" key="1">
    <source>
        <dbReference type="ARBA" id="ARBA00009013"/>
    </source>
</evidence>
<name>A0A3E3AL08_9FIRM</name>
<dbReference type="Gene3D" id="3.30.750.24">
    <property type="entry name" value="STAS domain"/>
    <property type="match status" value="1"/>
</dbReference>
<dbReference type="NCBIfam" id="TIGR00377">
    <property type="entry name" value="ant_ant_sig"/>
    <property type="match status" value="1"/>
</dbReference>
<evidence type="ECO:0000313" key="4">
    <source>
        <dbReference type="EMBL" id="MDB7082386.1"/>
    </source>
</evidence>
<dbReference type="InterPro" id="IPR002645">
    <property type="entry name" value="STAS_dom"/>
</dbReference>
<dbReference type="GO" id="GO:0043856">
    <property type="term" value="F:anti-sigma factor antagonist activity"/>
    <property type="evidence" value="ECO:0007669"/>
    <property type="project" value="InterPro"/>
</dbReference>
<dbReference type="PANTHER" id="PTHR33495">
    <property type="entry name" value="ANTI-SIGMA FACTOR ANTAGONIST TM_1081-RELATED-RELATED"/>
    <property type="match status" value="1"/>
</dbReference>